<evidence type="ECO:0000256" key="1">
    <source>
        <dbReference type="ARBA" id="ARBA00004117"/>
    </source>
</evidence>
<evidence type="ECO:0000259" key="11">
    <source>
        <dbReference type="Pfam" id="PF01052"/>
    </source>
</evidence>
<dbReference type="Pfam" id="PF02154">
    <property type="entry name" value="FliM"/>
    <property type="match status" value="1"/>
</dbReference>
<evidence type="ECO:0000256" key="7">
    <source>
        <dbReference type="ARBA" id="ARBA00022779"/>
    </source>
</evidence>
<organism evidence="12 13">
    <name type="scientific">Buchnera aphidicola</name>
    <name type="common">Macrosiphoniella sanborni</name>
    <dbReference type="NCBI Taxonomy" id="1241865"/>
    <lineage>
        <taxon>Bacteria</taxon>
        <taxon>Pseudomonadati</taxon>
        <taxon>Pseudomonadota</taxon>
        <taxon>Gammaproteobacteria</taxon>
        <taxon>Enterobacterales</taxon>
        <taxon>Erwiniaceae</taxon>
        <taxon>Buchnera</taxon>
    </lineage>
</organism>
<keyword evidence="8" id="KW-0472">Membrane</keyword>
<reference evidence="12 13" key="2">
    <citation type="submission" date="2019-05" db="EMBL/GenBank/DDBJ databases">
        <title>Genome evolution of the obligate endosymbiont Buchnera aphidicola.</title>
        <authorList>
            <person name="Moran N.A."/>
        </authorList>
    </citation>
    <scope>NUCLEOTIDE SEQUENCE [LARGE SCALE GENOMIC DNA]</scope>
    <source>
        <strain evidence="12 13">Msa</strain>
    </source>
</reference>
<dbReference type="GO" id="GO:0009425">
    <property type="term" value="C:bacterial-type flagellum basal body"/>
    <property type="evidence" value="ECO:0007669"/>
    <property type="project" value="UniProtKB-SubCell"/>
</dbReference>
<dbReference type="GO" id="GO:0071973">
    <property type="term" value="P:bacterial-type flagellum-dependent cell motility"/>
    <property type="evidence" value="ECO:0007669"/>
    <property type="project" value="InterPro"/>
</dbReference>
<evidence type="ECO:0000256" key="3">
    <source>
        <dbReference type="ARBA" id="ARBA00011049"/>
    </source>
</evidence>
<gene>
    <name evidence="12" type="ORF">D9V74_00380</name>
</gene>
<keyword evidence="9" id="KW-0975">Bacterial flagellum</keyword>
<dbReference type="GO" id="GO:0006935">
    <property type="term" value="P:chemotaxis"/>
    <property type="evidence" value="ECO:0007669"/>
    <property type="project" value="UniProtKB-KW"/>
</dbReference>
<keyword evidence="7" id="KW-0283">Flagellar rotation</keyword>
<dbReference type="GO" id="GO:0003774">
    <property type="term" value="F:cytoskeletal motor activity"/>
    <property type="evidence" value="ECO:0007669"/>
    <property type="project" value="InterPro"/>
</dbReference>
<evidence type="ECO:0000256" key="2">
    <source>
        <dbReference type="ARBA" id="ARBA00004202"/>
    </source>
</evidence>
<evidence type="ECO:0000256" key="6">
    <source>
        <dbReference type="ARBA" id="ARBA00022500"/>
    </source>
</evidence>
<dbReference type="InterPro" id="IPR001689">
    <property type="entry name" value="Flag_FliM"/>
</dbReference>
<comment type="similarity">
    <text evidence="3">Belongs to the FliM family.</text>
</comment>
<dbReference type="OrthoDB" id="6553180at2"/>
<evidence type="ECO:0000313" key="12">
    <source>
        <dbReference type="EMBL" id="QCI23647.1"/>
    </source>
</evidence>
<keyword evidence="12" id="KW-0966">Cell projection</keyword>
<evidence type="ECO:0000313" key="13">
    <source>
        <dbReference type="Proteomes" id="UP000298745"/>
    </source>
</evidence>
<dbReference type="EMBL" id="CP034864">
    <property type="protein sequence ID" value="QCI23647.1"/>
    <property type="molecule type" value="Genomic_DNA"/>
</dbReference>
<dbReference type="Pfam" id="PF01052">
    <property type="entry name" value="FliMN_C"/>
    <property type="match status" value="1"/>
</dbReference>
<evidence type="ECO:0000256" key="5">
    <source>
        <dbReference type="ARBA" id="ARBA00022475"/>
    </source>
</evidence>
<dbReference type="Gene3D" id="3.40.1550.10">
    <property type="entry name" value="CheC-like"/>
    <property type="match status" value="1"/>
</dbReference>
<proteinExistence type="inferred from homology"/>
<keyword evidence="5" id="KW-1003">Cell membrane</keyword>
<comment type="subcellular location">
    <subcellularLocation>
        <location evidence="1">Bacterial flagellum basal body</location>
    </subcellularLocation>
    <subcellularLocation>
        <location evidence="2">Cell membrane</location>
        <topology evidence="2">Peripheral membrane protein</topology>
    </subcellularLocation>
</comment>
<evidence type="ECO:0000256" key="8">
    <source>
        <dbReference type="ARBA" id="ARBA00023136"/>
    </source>
</evidence>
<evidence type="ECO:0000256" key="4">
    <source>
        <dbReference type="ARBA" id="ARBA00021898"/>
    </source>
</evidence>
<dbReference type="InterPro" id="IPR028976">
    <property type="entry name" value="CheC-like_sf"/>
</dbReference>
<protein>
    <recommendedName>
        <fullName evidence="4">Flagellar motor switch protein FliM</fullName>
    </recommendedName>
</protein>
<dbReference type="SUPFAM" id="SSF101801">
    <property type="entry name" value="Surface presentation of antigens (SPOA)"/>
    <property type="match status" value="1"/>
</dbReference>
<dbReference type="GO" id="GO:0005886">
    <property type="term" value="C:plasma membrane"/>
    <property type="evidence" value="ECO:0007669"/>
    <property type="project" value="UniProtKB-SubCell"/>
</dbReference>
<sequence>MGKSNNLNYKISECYVSEKNLKNFLQEDEVEILNKINHCFINDFISFLSNLIQKNIELVSCNFKIGTYDFNGRMINNLQCFNLLEISPYGEKSFIFFYNNFLSVIVDLLFGGIGDLKNKNKKTTHITNTDLIFNKKIIKFIASFFSNIYQKYFSTEVNFINKKIFFTNDIVNFNRNTIFLIKNFNLKIKNIDIFFDILIPKLIIQKININNHVQKNDYNNSIEINKNNISFQDIYDVELDIITKIESFSISKDQLYNLSKGDILPIKKPDKIIGYIENQPVFFADYKRFNKQYIIFIEEFINNNLELNQEKASFNE</sequence>
<keyword evidence="6" id="KW-0145">Chemotaxis</keyword>
<comment type="function">
    <text evidence="10">FliM is one of three proteins (FliG, FliN, FliM) that forms the rotor-mounted switch complex (C ring), located at the base of the basal body. This complex interacts with the CheY and CheZ chemotaxis proteins, in addition to contacting components of the motor that determine the direction of flagellar rotation.</text>
</comment>
<feature type="domain" description="Flagellar motor switch protein FliN-like C-terminal" evidence="11">
    <location>
        <begin position="233"/>
        <end position="301"/>
    </location>
</feature>
<reference evidence="12 13" key="1">
    <citation type="submission" date="2018-12" db="EMBL/GenBank/DDBJ databases">
        <authorList>
            <person name="Chong R.A."/>
        </authorList>
    </citation>
    <scope>NUCLEOTIDE SEQUENCE [LARGE SCALE GENOMIC DNA]</scope>
    <source>
        <strain evidence="12 13">Msa</strain>
    </source>
</reference>
<evidence type="ECO:0000256" key="10">
    <source>
        <dbReference type="ARBA" id="ARBA00025044"/>
    </source>
</evidence>
<dbReference type="InterPro" id="IPR036429">
    <property type="entry name" value="SpoA-like_sf"/>
</dbReference>
<dbReference type="AlphaFoldDB" id="A0A4D6Y373"/>
<accession>A0A4D6Y373</accession>
<dbReference type="Proteomes" id="UP000298745">
    <property type="component" value="Chromosome"/>
</dbReference>
<dbReference type="InterPro" id="IPR001543">
    <property type="entry name" value="FliN-like_C"/>
</dbReference>
<keyword evidence="12" id="KW-0969">Cilium</keyword>
<evidence type="ECO:0000256" key="9">
    <source>
        <dbReference type="ARBA" id="ARBA00023143"/>
    </source>
</evidence>
<dbReference type="RefSeq" id="WP_158362239.1">
    <property type="nucleotide sequence ID" value="NZ_CP034864.1"/>
</dbReference>
<name>A0A4D6Y373_9GAMM</name>
<keyword evidence="12" id="KW-0282">Flagellum</keyword>